<evidence type="ECO:0000256" key="1">
    <source>
        <dbReference type="SAM" id="MobiDB-lite"/>
    </source>
</evidence>
<feature type="region of interest" description="Disordered" evidence="1">
    <location>
        <begin position="182"/>
        <end position="232"/>
    </location>
</feature>
<dbReference type="Proteomes" id="UP000199705">
    <property type="component" value="Unassembled WGS sequence"/>
</dbReference>
<evidence type="ECO:0000313" key="3">
    <source>
        <dbReference type="Proteomes" id="UP000199705"/>
    </source>
</evidence>
<protein>
    <submittedName>
        <fullName evidence="2">Uncharacterized protein</fullName>
    </submittedName>
</protein>
<feature type="region of interest" description="Disordered" evidence="1">
    <location>
        <begin position="1"/>
        <end position="20"/>
    </location>
</feature>
<dbReference type="EMBL" id="FNCG01000003">
    <property type="protein sequence ID" value="SDG47191.1"/>
    <property type="molecule type" value="Genomic_DNA"/>
</dbReference>
<accession>A0A1G7UIV9</accession>
<evidence type="ECO:0000313" key="2">
    <source>
        <dbReference type="EMBL" id="SDG47191.1"/>
    </source>
</evidence>
<dbReference type="STRING" id="551996.SAMN05192573_103503"/>
<feature type="compositionally biased region" description="Basic and acidic residues" evidence="1">
    <location>
        <begin position="188"/>
        <end position="197"/>
    </location>
</feature>
<keyword evidence="3" id="KW-1185">Reference proteome</keyword>
<reference evidence="3" key="1">
    <citation type="submission" date="2016-10" db="EMBL/GenBank/DDBJ databases">
        <authorList>
            <person name="Varghese N."/>
            <person name="Submissions S."/>
        </authorList>
    </citation>
    <scope>NUCLEOTIDE SEQUENCE [LARGE SCALE GENOMIC DNA]</scope>
    <source>
        <strain evidence="3">Gh-67</strain>
    </source>
</reference>
<organism evidence="2 3">
    <name type="scientific">Mucilaginibacter gossypii</name>
    <dbReference type="NCBI Taxonomy" id="551996"/>
    <lineage>
        <taxon>Bacteria</taxon>
        <taxon>Pseudomonadati</taxon>
        <taxon>Bacteroidota</taxon>
        <taxon>Sphingobacteriia</taxon>
        <taxon>Sphingobacteriales</taxon>
        <taxon>Sphingobacteriaceae</taxon>
        <taxon>Mucilaginibacter</taxon>
    </lineage>
</organism>
<proteinExistence type="predicted"/>
<gene>
    <name evidence="2" type="ORF">SAMN05192573_103503</name>
</gene>
<sequence length="232" mass="25639">MAGCGGQETKKPAAPTAPKKPELMAPFRFHKLIEVSPGQSYDILSWGRGAEEAGSFMILHSDSSAIKYTTTTGDLDGAIIDVYNSDMDVDGNPEILIQAKSKDTTNYTSIYAFEFNDNNSKANKLDFPKLTSSQRKGYRGNDNFYIKEGKLMREFSIFNGTGKDAKPSGAKRQLEYGLRGNEFTVKQLSKDSTDVKQPDNQPAKTDEKKSSDKQSSSSSSKSSKKKHKRHRG</sequence>
<dbReference type="AlphaFoldDB" id="A0A1G7UIV9"/>
<name>A0A1G7UIV9_9SPHI</name>
<feature type="compositionally biased region" description="Basic residues" evidence="1">
    <location>
        <begin position="222"/>
        <end position="232"/>
    </location>
</feature>